<dbReference type="InterPro" id="IPR008988">
    <property type="entry name" value="Transcriptional_repressor_C"/>
</dbReference>
<evidence type="ECO:0000256" key="4">
    <source>
        <dbReference type="ARBA" id="ARBA00023004"/>
    </source>
</evidence>
<dbReference type="Gene3D" id="2.30.30.90">
    <property type="match status" value="1"/>
</dbReference>
<dbReference type="EMBL" id="DTFF01000021">
    <property type="protein sequence ID" value="HGI87242.1"/>
    <property type="molecule type" value="Genomic_DNA"/>
</dbReference>
<dbReference type="PANTHER" id="PTHR33238">
    <property type="entry name" value="IRON (METAL) DEPENDENT REPRESSOR, DTXR FAMILY"/>
    <property type="match status" value="1"/>
</dbReference>
<dbReference type="GO" id="GO:0005737">
    <property type="term" value="C:cytoplasm"/>
    <property type="evidence" value="ECO:0007669"/>
    <property type="project" value="UniProtKB-SubCell"/>
</dbReference>
<dbReference type="SMART" id="SM00529">
    <property type="entry name" value="HTH_DTXR"/>
    <property type="match status" value="1"/>
</dbReference>
<dbReference type="InterPro" id="IPR036421">
    <property type="entry name" value="Fe_dep_repressor_sf"/>
</dbReference>
<evidence type="ECO:0000256" key="5">
    <source>
        <dbReference type="ARBA" id="ARBA00023015"/>
    </source>
</evidence>
<dbReference type="Pfam" id="PF01325">
    <property type="entry name" value="Fe_dep_repress"/>
    <property type="match status" value="1"/>
</dbReference>
<dbReference type="AlphaFoldDB" id="A0A7C4FAN1"/>
<organism evidence="9">
    <name type="scientific">Ignisphaera aggregans</name>
    <dbReference type="NCBI Taxonomy" id="334771"/>
    <lineage>
        <taxon>Archaea</taxon>
        <taxon>Thermoproteota</taxon>
        <taxon>Thermoprotei</taxon>
        <taxon>Desulfurococcales</taxon>
        <taxon>Desulfurococcaceae</taxon>
        <taxon>Ignisphaera</taxon>
    </lineage>
</organism>
<dbReference type="GO" id="GO:0046983">
    <property type="term" value="F:protein dimerization activity"/>
    <property type="evidence" value="ECO:0007669"/>
    <property type="project" value="InterPro"/>
</dbReference>
<feature type="domain" description="HTH dtxR-type" evidence="8">
    <location>
        <begin position="31"/>
        <end position="89"/>
    </location>
</feature>
<sequence length="251" mass="28812">MLIIMLLQRNVFYFIYTIFSMGYALSYSSKNIEDYLKAIYKLEEVFGLAKTGDIAKELGVTAATVSKTLKRLEASKLIEWLPYEGVKLSAKGKAIAITIIKRHRLAEYFLYYYLKFDLIKAHTYAHMLEHMPEDFFDKLWVFMNKPGRCPHGNIIPGLPEYREEDLQEIANDDPLPRLGERARVRVTRILCSFQHKLINQLIKAGINIGSVISIEKTSDYSVVIKNPNNNAVLEVPLYQASFIRGVPLSEK</sequence>
<reference evidence="9" key="1">
    <citation type="journal article" date="2020" name="mSystems">
        <title>Genome- and Community-Level Interaction Insights into Carbon Utilization and Element Cycling Functions of Hydrothermarchaeota in Hydrothermal Sediment.</title>
        <authorList>
            <person name="Zhou Z."/>
            <person name="Liu Y."/>
            <person name="Xu W."/>
            <person name="Pan J."/>
            <person name="Luo Z.H."/>
            <person name="Li M."/>
        </authorList>
    </citation>
    <scope>NUCLEOTIDE SEQUENCE [LARGE SCALE GENOMIC DNA]</scope>
    <source>
        <strain evidence="9">SpSt-732</strain>
    </source>
</reference>
<dbReference type="GO" id="GO:0046914">
    <property type="term" value="F:transition metal ion binding"/>
    <property type="evidence" value="ECO:0007669"/>
    <property type="project" value="InterPro"/>
</dbReference>
<dbReference type="SUPFAM" id="SSF46785">
    <property type="entry name" value="Winged helix' DNA-binding domain"/>
    <property type="match status" value="1"/>
</dbReference>
<evidence type="ECO:0000256" key="6">
    <source>
        <dbReference type="ARBA" id="ARBA00023125"/>
    </source>
</evidence>
<evidence type="ECO:0000313" key="9">
    <source>
        <dbReference type="EMBL" id="HGI87242.1"/>
    </source>
</evidence>
<dbReference type="GO" id="GO:0003677">
    <property type="term" value="F:DNA binding"/>
    <property type="evidence" value="ECO:0007669"/>
    <property type="project" value="UniProtKB-KW"/>
</dbReference>
<proteinExistence type="inferred from homology"/>
<evidence type="ECO:0000256" key="2">
    <source>
        <dbReference type="ARBA" id="ARBA00007871"/>
    </source>
</evidence>
<protein>
    <submittedName>
        <fullName evidence="9">Metal-dependent transcriptional regulator</fullName>
    </submittedName>
</protein>
<keyword evidence="4" id="KW-0408">Iron</keyword>
<dbReference type="Pfam" id="PF02742">
    <property type="entry name" value="Fe_dep_repr_C"/>
    <property type="match status" value="1"/>
</dbReference>
<evidence type="ECO:0000256" key="7">
    <source>
        <dbReference type="ARBA" id="ARBA00023163"/>
    </source>
</evidence>
<evidence type="ECO:0000256" key="1">
    <source>
        <dbReference type="ARBA" id="ARBA00004496"/>
    </source>
</evidence>
<comment type="caution">
    <text evidence="9">The sequence shown here is derived from an EMBL/GenBank/DDBJ whole genome shotgun (WGS) entry which is preliminary data.</text>
</comment>
<dbReference type="InterPro" id="IPR022689">
    <property type="entry name" value="Iron_dep_repressor"/>
</dbReference>
<dbReference type="InterPro" id="IPR038157">
    <property type="entry name" value="FeoA_core_dom"/>
</dbReference>
<evidence type="ECO:0000259" key="8">
    <source>
        <dbReference type="PROSITE" id="PS50944"/>
    </source>
</evidence>
<gene>
    <name evidence="9" type="ORF">ENV14_02425</name>
</gene>
<comment type="subunit">
    <text evidence="3">Homodimer.</text>
</comment>
<keyword evidence="6" id="KW-0238">DNA-binding</keyword>
<keyword evidence="7" id="KW-0804">Transcription</keyword>
<comment type="subcellular location">
    <subcellularLocation>
        <location evidence="1">Cytoplasm</location>
    </subcellularLocation>
</comment>
<dbReference type="SUPFAM" id="SSF47979">
    <property type="entry name" value="Iron-dependent repressor protein, dimerization domain"/>
    <property type="match status" value="1"/>
</dbReference>
<accession>A0A7C4FAN1</accession>
<name>A0A7C4FAN1_9CREN</name>
<dbReference type="Gene3D" id="1.10.10.10">
    <property type="entry name" value="Winged helix-like DNA-binding domain superfamily/Winged helix DNA-binding domain"/>
    <property type="match status" value="1"/>
</dbReference>
<dbReference type="InterPro" id="IPR036388">
    <property type="entry name" value="WH-like_DNA-bd_sf"/>
</dbReference>
<dbReference type="PANTHER" id="PTHR33238:SF7">
    <property type="entry name" value="IRON-DEPENDENT TRANSCRIPTIONAL REGULATOR"/>
    <property type="match status" value="1"/>
</dbReference>
<keyword evidence="5" id="KW-0805">Transcription regulation</keyword>
<comment type="similarity">
    <text evidence="2">Belongs to the DtxR/MntR family.</text>
</comment>
<dbReference type="InterPro" id="IPR050536">
    <property type="entry name" value="DtxR_MntR_Metal-Reg"/>
</dbReference>
<dbReference type="InterPro" id="IPR022687">
    <property type="entry name" value="HTH_DTXR"/>
</dbReference>
<evidence type="ECO:0000256" key="3">
    <source>
        <dbReference type="ARBA" id="ARBA00011738"/>
    </source>
</evidence>
<dbReference type="PROSITE" id="PS50944">
    <property type="entry name" value="HTH_DTXR"/>
    <property type="match status" value="1"/>
</dbReference>
<dbReference type="Gene3D" id="1.10.60.10">
    <property type="entry name" value="Iron dependent repressor, metal binding and dimerisation domain"/>
    <property type="match status" value="1"/>
</dbReference>
<dbReference type="InterPro" id="IPR001367">
    <property type="entry name" value="Fe_dep_repressor"/>
</dbReference>
<dbReference type="GO" id="GO:0003700">
    <property type="term" value="F:DNA-binding transcription factor activity"/>
    <property type="evidence" value="ECO:0007669"/>
    <property type="project" value="InterPro"/>
</dbReference>
<dbReference type="InterPro" id="IPR036390">
    <property type="entry name" value="WH_DNA-bd_sf"/>
</dbReference>
<dbReference type="SUPFAM" id="SSF50037">
    <property type="entry name" value="C-terminal domain of transcriptional repressors"/>
    <property type="match status" value="1"/>
</dbReference>